<accession>A0A498KR98</accession>
<organism evidence="3 4">
    <name type="scientific">Halorientalis pallida</name>
    <dbReference type="NCBI Taxonomy" id="2479928"/>
    <lineage>
        <taxon>Archaea</taxon>
        <taxon>Methanobacteriati</taxon>
        <taxon>Methanobacteriota</taxon>
        <taxon>Stenosarchaea group</taxon>
        <taxon>Halobacteria</taxon>
        <taxon>Halobacteriales</taxon>
        <taxon>Haloarculaceae</taxon>
        <taxon>Halorientalis</taxon>
    </lineage>
</organism>
<dbReference type="InterPro" id="IPR058473">
    <property type="entry name" value="DUF8159"/>
</dbReference>
<feature type="compositionally biased region" description="Pro residues" evidence="1">
    <location>
        <begin position="48"/>
        <end position="58"/>
    </location>
</feature>
<sequence length="299" mass="31533">MRRARRVVTAGALAILLVLAGCSGPSGDFGGDPTPLPTPDLGGDDGTPTPPAVTPAPPSSADTERGRAFLDGLSTSQFPVRSVATANGAFRVTYVSNDSRLLRDAYVLGLAYGGTVNRTWRNDSTWATTRLDALAVGTDGRALARFRMPASWPLQYFQGTISAAELGDRLQATLERTGPNGQYPDRSGQLTDFYTAADRTAVNVAGASVRNRTVFLTVRAPAGDRERLRSALSEVVAAYGSATADWDTAALELSLRDREGAFVGWYRADADFAANVSAGEAAVALADQRYLAEGGRLLG</sequence>
<gene>
    <name evidence="3" type="ORF">EAF64_18940</name>
</gene>
<evidence type="ECO:0000313" key="3">
    <source>
        <dbReference type="EMBL" id="RXK46749.1"/>
    </source>
</evidence>
<dbReference type="OrthoDB" id="240066at2157"/>
<proteinExistence type="predicted"/>
<dbReference type="RefSeq" id="WP_129070545.1">
    <property type="nucleotide sequence ID" value="NZ_RDFA01000008.1"/>
</dbReference>
<dbReference type="AlphaFoldDB" id="A0A498KR98"/>
<dbReference type="EMBL" id="RDFA01000008">
    <property type="protein sequence ID" value="RXK46749.1"/>
    <property type="molecule type" value="Genomic_DNA"/>
</dbReference>
<dbReference type="Pfam" id="PF26490">
    <property type="entry name" value="DUF8159"/>
    <property type="match status" value="1"/>
</dbReference>
<name>A0A498KR98_9EURY</name>
<keyword evidence="4" id="KW-1185">Reference proteome</keyword>
<evidence type="ECO:0000259" key="2">
    <source>
        <dbReference type="Pfam" id="PF26490"/>
    </source>
</evidence>
<reference evidence="3 4" key="1">
    <citation type="submission" date="2019-01" db="EMBL/GenBank/DDBJ databases">
        <title>Halorientalis sp. F13-25 a new haloarchaeum isolated from hypersaline water.</title>
        <authorList>
            <person name="Ana D.-V."/>
            <person name="Cristina S.-P."/>
            <person name="Antonio V."/>
        </authorList>
    </citation>
    <scope>NUCLEOTIDE SEQUENCE [LARGE SCALE GENOMIC DNA]</scope>
    <source>
        <strain evidence="3 4">F13-25</strain>
    </source>
</reference>
<dbReference type="Proteomes" id="UP000289691">
    <property type="component" value="Unassembled WGS sequence"/>
</dbReference>
<protein>
    <recommendedName>
        <fullName evidence="2">DUF8159 domain-containing protein</fullName>
    </recommendedName>
</protein>
<evidence type="ECO:0000313" key="4">
    <source>
        <dbReference type="Proteomes" id="UP000289691"/>
    </source>
</evidence>
<dbReference type="PROSITE" id="PS51257">
    <property type="entry name" value="PROKAR_LIPOPROTEIN"/>
    <property type="match status" value="1"/>
</dbReference>
<comment type="caution">
    <text evidence="3">The sequence shown here is derived from an EMBL/GenBank/DDBJ whole genome shotgun (WGS) entry which is preliminary data.</text>
</comment>
<evidence type="ECO:0000256" key="1">
    <source>
        <dbReference type="SAM" id="MobiDB-lite"/>
    </source>
</evidence>
<feature type="domain" description="DUF8159" evidence="2">
    <location>
        <begin position="65"/>
        <end position="176"/>
    </location>
</feature>
<feature type="region of interest" description="Disordered" evidence="1">
    <location>
        <begin position="28"/>
        <end position="65"/>
    </location>
</feature>